<dbReference type="EMBL" id="JAQMWT010000688">
    <property type="protein sequence ID" value="KAJ8598116.1"/>
    <property type="molecule type" value="Genomic_DNA"/>
</dbReference>
<dbReference type="PANTHER" id="PTHR10605">
    <property type="entry name" value="HEPARAN SULFATE SULFOTRANSFERASE"/>
    <property type="match status" value="1"/>
</dbReference>
<dbReference type="PANTHER" id="PTHR10605:SF56">
    <property type="entry name" value="BIFUNCTIONAL HEPARAN SULFATE N-DEACETYLASE_N-SULFOTRANSFERASE"/>
    <property type="match status" value="1"/>
</dbReference>
<evidence type="ECO:0000259" key="5">
    <source>
        <dbReference type="Pfam" id="PF00685"/>
    </source>
</evidence>
<dbReference type="AlphaFoldDB" id="A0AAD7U4D3"/>
<name>A0AAD7U4D3_9STRA</name>
<organism evidence="6 7">
    <name type="scientific">Chrysophaeum taylorii</name>
    <dbReference type="NCBI Taxonomy" id="2483200"/>
    <lineage>
        <taxon>Eukaryota</taxon>
        <taxon>Sar</taxon>
        <taxon>Stramenopiles</taxon>
        <taxon>Ochrophyta</taxon>
        <taxon>Pelagophyceae</taxon>
        <taxon>Pelagomonadales</taxon>
        <taxon>Pelagomonadaceae</taxon>
        <taxon>Chrysophaeum</taxon>
    </lineage>
</organism>
<feature type="binding site" evidence="3">
    <location>
        <position position="149"/>
    </location>
    <ligand>
        <name>3'-phosphoadenylyl sulfate</name>
        <dbReference type="ChEBI" id="CHEBI:58339"/>
    </ligand>
</feature>
<sequence length="319" mass="36155">MLLLSMAAVARQRALCGETRCWPSTWILGCPKCASSSVWDLARGSLGFCGAELVGLLEGEAEWHQKETHFWSGRGVVNASMVPMIGELFTELYPVRRVGKDCAGYAEATPDNLKTAEAPSLLKKAAPKSVSALFRFVVVLREPIARDLSWYNHLRRLSLDLRSQMLDYCEVTGPYEEYARCQAERFEMPVHRAHEKGLWRGIYKPQLDSWARWFDRAQILVLDFDSLVFYNTSTHIRTLATFLGLQADDDNLPTTIPHTNARGNQQTTIDCEVRDLLDAIYAPWNAQLYALLDEDHRIGRAWDGEPPFRPFEPMPCTSA</sequence>
<protein>
    <recommendedName>
        <fullName evidence="5">Sulfotransferase domain-containing protein</fullName>
    </recommendedName>
</protein>
<evidence type="ECO:0000256" key="2">
    <source>
        <dbReference type="ARBA" id="ARBA00023180"/>
    </source>
</evidence>
<evidence type="ECO:0000313" key="6">
    <source>
        <dbReference type="EMBL" id="KAJ8598116.1"/>
    </source>
</evidence>
<evidence type="ECO:0000313" key="7">
    <source>
        <dbReference type="Proteomes" id="UP001230188"/>
    </source>
</evidence>
<keyword evidence="4" id="KW-0732">Signal</keyword>
<feature type="chain" id="PRO_5042051434" description="Sulfotransferase domain-containing protein" evidence="4">
    <location>
        <begin position="17"/>
        <end position="319"/>
    </location>
</feature>
<dbReference type="InterPro" id="IPR000863">
    <property type="entry name" value="Sulfotransferase_dom"/>
</dbReference>
<comment type="caution">
    <text evidence="6">The sequence shown here is derived from an EMBL/GenBank/DDBJ whole genome shotgun (WGS) entry which is preliminary data.</text>
</comment>
<dbReference type="Gene3D" id="3.40.50.300">
    <property type="entry name" value="P-loop containing nucleotide triphosphate hydrolases"/>
    <property type="match status" value="1"/>
</dbReference>
<keyword evidence="1" id="KW-0808">Transferase</keyword>
<dbReference type="Pfam" id="PF00685">
    <property type="entry name" value="Sulfotransfer_1"/>
    <property type="match status" value="1"/>
</dbReference>
<gene>
    <name evidence="6" type="ORF">CTAYLR_009504</name>
</gene>
<evidence type="ECO:0000256" key="4">
    <source>
        <dbReference type="SAM" id="SignalP"/>
    </source>
</evidence>
<accession>A0AAD7U4D3</accession>
<dbReference type="InterPro" id="IPR027417">
    <property type="entry name" value="P-loop_NTPase"/>
</dbReference>
<reference evidence="6" key="1">
    <citation type="submission" date="2023-01" db="EMBL/GenBank/DDBJ databases">
        <title>Metagenome sequencing of chrysophaentin producing Chrysophaeum taylorii.</title>
        <authorList>
            <person name="Davison J."/>
            <person name="Bewley C."/>
        </authorList>
    </citation>
    <scope>NUCLEOTIDE SEQUENCE</scope>
    <source>
        <strain evidence="6">NIES-1699</strain>
    </source>
</reference>
<dbReference type="SUPFAM" id="SSF52540">
    <property type="entry name" value="P-loop containing nucleoside triphosphate hydrolases"/>
    <property type="match status" value="1"/>
</dbReference>
<dbReference type="InterPro" id="IPR037359">
    <property type="entry name" value="NST/OST"/>
</dbReference>
<dbReference type="Proteomes" id="UP001230188">
    <property type="component" value="Unassembled WGS sequence"/>
</dbReference>
<feature type="domain" description="Sulfotransferase" evidence="5">
    <location>
        <begin position="104"/>
        <end position="259"/>
    </location>
</feature>
<proteinExistence type="predicted"/>
<evidence type="ECO:0000256" key="1">
    <source>
        <dbReference type="ARBA" id="ARBA00022679"/>
    </source>
</evidence>
<feature type="signal peptide" evidence="4">
    <location>
        <begin position="1"/>
        <end position="16"/>
    </location>
</feature>
<keyword evidence="2" id="KW-0325">Glycoprotein</keyword>
<evidence type="ECO:0000256" key="3">
    <source>
        <dbReference type="PIRSR" id="PIRSR637359-2"/>
    </source>
</evidence>
<dbReference type="GO" id="GO:0008146">
    <property type="term" value="F:sulfotransferase activity"/>
    <property type="evidence" value="ECO:0007669"/>
    <property type="project" value="InterPro"/>
</dbReference>
<feature type="binding site" evidence="3">
    <location>
        <position position="141"/>
    </location>
    <ligand>
        <name>3'-phosphoadenylyl sulfate</name>
        <dbReference type="ChEBI" id="CHEBI:58339"/>
    </ligand>
</feature>
<keyword evidence="7" id="KW-1185">Reference proteome</keyword>